<dbReference type="Pfam" id="PF06854">
    <property type="entry name" value="Phage_Gp15"/>
    <property type="match status" value="1"/>
</dbReference>
<evidence type="ECO:0000313" key="1">
    <source>
        <dbReference type="EMBL" id="DAD74949.1"/>
    </source>
</evidence>
<organism evidence="1">
    <name type="scientific">Siphoviridae sp. ctA995</name>
    <dbReference type="NCBI Taxonomy" id="2826180"/>
    <lineage>
        <taxon>Viruses</taxon>
        <taxon>Duplodnaviria</taxon>
        <taxon>Heunggongvirae</taxon>
        <taxon>Uroviricota</taxon>
        <taxon>Caudoviricetes</taxon>
    </lineage>
</organism>
<dbReference type="EMBL" id="BK014769">
    <property type="protein sequence ID" value="DAD74949.1"/>
    <property type="molecule type" value="Genomic_DNA"/>
</dbReference>
<evidence type="ECO:0008006" key="2">
    <source>
        <dbReference type="Google" id="ProtNLM"/>
    </source>
</evidence>
<dbReference type="InterPro" id="IPR009660">
    <property type="entry name" value="Phage_A500_Gp15"/>
</dbReference>
<reference evidence="1" key="1">
    <citation type="journal article" date="2021" name="Proc. Natl. Acad. Sci. U.S.A.">
        <title>A Catalog of Tens of Thousands of Viruses from Human Metagenomes Reveals Hidden Associations with Chronic Diseases.</title>
        <authorList>
            <person name="Tisza M.J."/>
            <person name="Buck C.B."/>
        </authorList>
    </citation>
    <scope>NUCLEOTIDE SEQUENCE</scope>
    <source>
        <strain evidence="1">CtA995</strain>
    </source>
</reference>
<accession>A0A8S5LY34</accession>
<proteinExistence type="predicted"/>
<protein>
    <recommendedName>
        <fullName evidence="2">Bacteriophage Gp15 protein</fullName>
    </recommendedName>
</protein>
<sequence length="185" mass="21512">MIGLLPTSLEIDGEQYEINSDFRIALLIFEAYTDKELSDYEKLVVCLNCLYKEIPQDTEEAMKKAVWFLDGGDVPKSKKAPVKIIDWSYDESIIFPALNKVAGFETRSKDYLHWWTFLGYFSEVGDGLLSQVMNIRGKRAKGKKLEKWERDFYNEHKELVDIKEKLSPEQQAELDAEEDFINNLV</sequence>
<name>A0A8S5LY34_9CAUD</name>